<keyword evidence="2" id="KW-1133">Transmembrane helix</keyword>
<accession>A0ABT9XX32</accession>
<proteinExistence type="predicted"/>
<feature type="region of interest" description="Disordered" evidence="1">
    <location>
        <begin position="1"/>
        <end position="20"/>
    </location>
</feature>
<dbReference type="PANTHER" id="PTHR40446">
    <property type="entry name" value="N-ACETYLGLUCOSAMINE-1-PHOSPHODIESTER ALPHA-N-ACETYLGLUCOSAMINIDASE"/>
    <property type="match status" value="1"/>
</dbReference>
<feature type="compositionally biased region" description="Polar residues" evidence="1">
    <location>
        <begin position="1"/>
        <end position="10"/>
    </location>
</feature>
<gene>
    <name evidence="4" type="ORF">J2S10_003316</name>
</gene>
<feature type="transmembrane region" description="Helical" evidence="2">
    <location>
        <begin position="27"/>
        <end position="48"/>
    </location>
</feature>
<keyword evidence="2" id="KW-0472">Membrane</keyword>
<dbReference type="PANTHER" id="PTHR40446:SF2">
    <property type="entry name" value="N-ACETYLGLUCOSAMINE-1-PHOSPHODIESTER ALPHA-N-ACETYLGLUCOSAMINIDASE"/>
    <property type="match status" value="1"/>
</dbReference>
<evidence type="ECO:0000313" key="4">
    <source>
        <dbReference type="EMBL" id="MDQ0200133.1"/>
    </source>
</evidence>
<dbReference type="EMBL" id="JAUSTW010000005">
    <property type="protein sequence ID" value="MDQ0200133.1"/>
    <property type="molecule type" value="Genomic_DNA"/>
</dbReference>
<evidence type="ECO:0000259" key="3">
    <source>
        <dbReference type="Pfam" id="PF09992"/>
    </source>
</evidence>
<reference evidence="4 5" key="1">
    <citation type="submission" date="2023-07" db="EMBL/GenBank/DDBJ databases">
        <title>Genomic Encyclopedia of Type Strains, Phase IV (KMG-IV): sequencing the most valuable type-strain genomes for metagenomic binning, comparative biology and taxonomic classification.</title>
        <authorList>
            <person name="Goeker M."/>
        </authorList>
    </citation>
    <scope>NUCLEOTIDE SEQUENCE [LARGE SCALE GENOMIC DNA]</scope>
    <source>
        <strain evidence="4 5">DSM 27594</strain>
    </source>
</reference>
<comment type="caution">
    <text evidence="4">The sequence shown here is derived from an EMBL/GenBank/DDBJ whole genome shotgun (WGS) entry which is preliminary data.</text>
</comment>
<keyword evidence="2" id="KW-0812">Transmembrane</keyword>
<dbReference type="RefSeq" id="WP_307409675.1">
    <property type="nucleotide sequence ID" value="NZ_JAUSTW010000005.1"/>
</dbReference>
<dbReference type="InterPro" id="IPR018711">
    <property type="entry name" value="NAGPA"/>
</dbReference>
<dbReference type="Pfam" id="PF09992">
    <property type="entry name" value="NAGPA"/>
    <property type="match status" value="1"/>
</dbReference>
<name>A0ABT9XX32_9BACI</name>
<dbReference type="Proteomes" id="UP001224122">
    <property type="component" value="Unassembled WGS sequence"/>
</dbReference>
<sequence length="350" mass="38135">MELQTTNPVSTTRTNRNPKPKRKLKRIWRVFLTVFLILVLGGGGFLYGTNQGLQIRRMLLGTVFSTYHPQYEKYLRLLLPQSEIDALYNARNHPQAVQSTIAKGNKSTFKKSSSENIQVETVNAPNYTAKIMIIPDPTTVHIEGTKFSDKGQPLSDLIKENNGIAGINAGGFFDPRGNGSGGDMIGIVISNGNILSVPKGGKNVPSLVGGFLKDGQFITGNYSTNQLLHLGVKDAVSFGPQLIVNGVNRVTPTINGAWGWAPRTAIGQETNGSIVMIITDGRFYWDKTHRGASMSDMAHLFEKYNVTNAIAMDGGGSTTMIKDGTLQLKPATNTDVGMRYLPDAWVVIPH</sequence>
<evidence type="ECO:0000256" key="2">
    <source>
        <dbReference type="SAM" id="Phobius"/>
    </source>
</evidence>
<evidence type="ECO:0000313" key="5">
    <source>
        <dbReference type="Proteomes" id="UP001224122"/>
    </source>
</evidence>
<organism evidence="4 5">
    <name type="scientific">Neobacillus ginsengisoli</name>
    <dbReference type="NCBI Taxonomy" id="904295"/>
    <lineage>
        <taxon>Bacteria</taxon>
        <taxon>Bacillati</taxon>
        <taxon>Bacillota</taxon>
        <taxon>Bacilli</taxon>
        <taxon>Bacillales</taxon>
        <taxon>Bacillaceae</taxon>
        <taxon>Neobacillus</taxon>
    </lineage>
</organism>
<evidence type="ECO:0000256" key="1">
    <source>
        <dbReference type="SAM" id="MobiDB-lite"/>
    </source>
</evidence>
<feature type="domain" description="Phosphodiester glycosidase" evidence="3">
    <location>
        <begin position="162"/>
        <end position="347"/>
    </location>
</feature>
<protein>
    <submittedName>
        <fullName evidence="4">Exopolysaccharide biosynthesis protein</fullName>
    </submittedName>
</protein>
<keyword evidence="5" id="KW-1185">Reference proteome</keyword>